<dbReference type="PIRSF" id="PIRSF009120">
    <property type="entry name" value="UCP009120_prtse"/>
    <property type="match status" value="1"/>
</dbReference>
<dbReference type="RefSeq" id="WP_108741652.1">
    <property type="nucleotide sequence ID" value="NZ_CP020918.1"/>
</dbReference>
<keyword evidence="2" id="KW-1185">Reference proteome</keyword>
<name>A0A2S1LG53_9FLAO</name>
<dbReference type="AlphaFoldDB" id="A0A2S1LG53"/>
<dbReference type="Pfam" id="PF00227">
    <property type="entry name" value="Proteasome"/>
    <property type="match status" value="1"/>
</dbReference>
<protein>
    <submittedName>
        <fullName evidence="1">Peptidase</fullName>
    </submittedName>
</protein>
<sequence>MTYCLAIKLKQGLVALADTRITAGSSASTKKKISIEQHDRQSYFMMTSGLRSVRDKTMNYFEDLENQTHSYTKLYQVVTTYGEQLKRVAAEDKAALWQSGLTFNLHTIIGGQLTEDTEPKLFLIYPEGNWVELEEDSPHVIIGNSSQGKAILNSIITADTTIKEALKAGLLSFESTRASANNVDYPIDVALYKKDSYFMLEKRYEQQELAYVSQIWEDKLKQLVLDLPDDWIDPRFESQNLMQTVYL</sequence>
<proteinExistence type="predicted"/>
<reference evidence="1 2" key="1">
    <citation type="submission" date="2017-04" db="EMBL/GenBank/DDBJ databases">
        <title>Compelte genome sequence of WV33.</title>
        <authorList>
            <person name="Lee P.C."/>
        </authorList>
    </citation>
    <scope>NUCLEOTIDE SEQUENCE [LARGE SCALE GENOMIC DNA]</scope>
    <source>
        <strain evidence="1 2">WV33</strain>
    </source>
</reference>
<dbReference type="GO" id="GO:0051603">
    <property type="term" value="P:proteolysis involved in protein catabolic process"/>
    <property type="evidence" value="ECO:0007669"/>
    <property type="project" value="InterPro"/>
</dbReference>
<dbReference type="SUPFAM" id="SSF56235">
    <property type="entry name" value="N-terminal nucleophile aminohydrolases (Ntn hydrolases)"/>
    <property type="match status" value="1"/>
</dbReference>
<dbReference type="OrthoDB" id="9786336at2"/>
<gene>
    <name evidence="1" type="ORF">FFWV33_14970</name>
</gene>
<dbReference type="EMBL" id="CP020918">
    <property type="protein sequence ID" value="AWG22735.1"/>
    <property type="molecule type" value="Genomic_DNA"/>
</dbReference>
<accession>A0A2S1LG53</accession>
<dbReference type="KEGG" id="ffa:FFWV33_14970"/>
<dbReference type="InterPro" id="IPR001353">
    <property type="entry name" value="Proteasome_sua/b"/>
</dbReference>
<dbReference type="Gene3D" id="3.60.20.10">
    <property type="entry name" value="Glutamine Phosphoribosylpyrophosphate, subunit 1, domain 1"/>
    <property type="match status" value="1"/>
</dbReference>
<evidence type="ECO:0000313" key="2">
    <source>
        <dbReference type="Proteomes" id="UP000244527"/>
    </source>
</evidence>
<dbReference type="InterPro" id="IPR029055">
    <property type="entry name" value="Ntn_hydrolases_N"/>
</dbReference>
<dbReference type="InterPro" id="IPR016545">
    <property type="entry name" value="UCP009120_prtse"/>
</dbReference>
<dbReference type="Proteomes" id="UP000244527">
    <property type="component" value="Chromosome"/>
</dbReference>
<organism evidence="1 2">
    <name type="scientific">Flavobacterium faecale</name>
    <dbReference type="NCBI Taxonomy" id="1355330"/>
    <lineage>
        <taxon>Bacteria</taxon>
        <taxon>Pseudomonadati</taxon>
        <taxon>Bacteroidota</taxon>
        <taxon>Flavobacteriia</taxon>
        <taxon>Flavobacteriales</taxon>
        <taxon>Flavobacteriaceae</taxon>
        <taxon>Flavobacterium</taxon>
    </lineage>
</organism>
<dbReference type="GO" id="GO:0005839">
    <property type="term" value="C:proteasome core complex"/>
    <property type="evidence" value="ECO:0007669"/>
    <property type="project" value="InterPro"/>
</dbReference>
<evidence type="ECO:0000313" key="1">
    <source>
        <dbReference type="EMBL" id="AWG22735.1"/>
    </source>
</evidence>